<accession>A0A4V1ADK7</accession>
<keyword evidence="4" id="KW-0653">Protein transport</keyword>
<dbReference type="EMBL" id="CP034456">
    <property type="protein sequence ID" value="QBM86053.1"/>
    <property type="molecule type" value="Genomic_DNA"/>
</dbReference>
<evidence type="ECO:0000256" key="4">
    <source>
        <dbReference type="ARBA" id="ARBA00022927"/>
    </source>
</evidence>
<dbReference type="Proteomes" id="UP000292447">
    <property type="component" value="Chromosome I"/>
</dbReference>
<keyword evidence="5" id="KW-0811">Translocation</keyword>
<name>A0A4V1ADK7_9ASCO</name>
<dbReference type="PANTHER" id="PTHR38697:SF1">
    <property type="entry name" value="NUCLEAR PORE COMPLEX PROTEIN SIMILAR TO S. CEREVISIAE NUP2 (EUROFUNG)"/>
    <property type="match status" value="1"/>
</dbReference>
<comment type="subcellular location">
    <subcellularLocation>
        <location evidence="1">Nucleus</location>
        <location evidence="1">Nuclear pore complex</location>
    </subcellularLocation>
</comment>
<evidence type="ECO:0000259" key="9">
    <source>
        <dbReference type="PROSITE" id="PS50196"/>
    </source>
</evidence>
<feature type="region of interest" description="Disordered" evidence="8">
    <location>
        <begin position="173"/>
        <end position="209"/>
    </location>
</feature>
<dbReference type="InterPro" id="IPR015007">
    <property type="entry name" value="NUP2/50/61"/>
</dbReference>
<proteinExistence type="predicted"/>
<dbReference type="PROSITE" id="PS50196">
    <property type="entry name" value="RANBD1"/>
    <property type="match status" value="1"/>
</dbReference>
<feature type="region of interest" description="Disordered" evidence="8">
    <location>
        <begin position="283"/>
        <end position="302"/>
    </location>
</feature>
<sequence length="482" mass="53061">MGWRACLMCHVLPKHSRARALIAYLERISRPTSSTSLQMAKRLADDQITRENVASADEDNEDVRASLAPPVVMAKRKILQPKGKGYHFNVSTEAKFSGTITSLPEGKAVKLKALSRKFVESLKEPISDDVVPDYRPVVHKFLKYYQEIEESIPSPQGSNKTPEIATQKKNPFADFASPASTPRVSSEKLHGEDGVETSDAIRNGDRADRTQIQGPVFKMTSVPLAKRNIFSFDKDKAANESRADSDTDTASEIEIKGPSFTFNKKINDPVFKLQNDAVNDVQKSKNPMRVATESSQSMSDLRPGHLACKTADETSKKTSLIDVPTTDDKLLPSLGDSYLETLGKAEGRDTGSEDLSQGKAANAASAEEEKEETLFKVRAKLMMLKPDDASNPYQNVGVGELKVLKDQDNQTLRVLLRADGGLRLLLNTRLIKDVEYATFGNGAFVRFPTLNESRQIVTYVLKVGSPENGEKLSKILNSAKAL</sequence>
<dbReference type="InterPro" id="IPR011993">
    <property type="entry name" value="PH-like_dom_sf"/>
</dbReference>
<keyword evidence="7" id="KW-0539">Nucleus</keyword>
<dbReference type="PANTHER" id="PTHR38697">
    <property type="entry name" value="NUCLEAR PORE COMPLEX PROTEIN SIMILAR TO S. CEREVISIAE NUP2 (EUROFUNG)"/>
    <property type="match status" value="1"/>
</dbReference>
<evidence type="ECO:0000256" key="1">
    <source>
        <dbReference type="ARBA" id="ARBA00004567"/>
    </source>
</evidence>
<evidence type="ECO:0000256" key="2">
    <source>
        <dbReference type="ARBA" id="ARBA00022448"/>
    </source>
</evidence>
<evidence type="ECO:0000256" key="5">
    <source>
        <dbReference type="ARBA" id="ARBA00023010"/>
    </source>
</evidence>
<evidence type="ECO:0000313" key="11">
    <source>
        <dbReference type="Proteomes" id="UP000292447"/>
    </source>
</evidence>
<dbReference type="SMART" id="SM00160">
    <property type="entry name" value="RanBD"/>
    <property type="match status" value="1"/>
</dbReference>
<organism evidence="10 11">
    <name type="scientific">Metschnikowia aff. pulcherrima</name>
    <dbReference type="NCBI Taxonomy" id="2163413"/>
    <lineage>
        <taxon>Eukaryota</taxon>
        <taxon>Fungi</taxon>
        <taxon>Dikarya</taxon>
        <taxon>Ascomycota</taxon>
        <taxon>Saccharomycotina</taxon>
        <taxon>Pichiomycetes</taxon>
        <taxon>Metschnikowiaceae</taxon>
        <taxon>Metschnikowia</taxon>
    </lineage>
</organism>
<protein>
    <submittedName>
        <fullName evidence="10">NUP50 Nucleoporin</fullName>
    </submittedName>
</protein>
<gene>
    <name evidence="10" type="primary">MPUL0A06860</name>
    <name evidence="10" type="ORF">METSCH_A06860</name>
</gene>
<keyword evidence="11" id="KW-1185">Reference proteome</keyword>
<dbReference type="SUPFAM" id="SSF50729">
    <property type="entry name" value="PH domain-like"/>
    <property type="match status" value="1"/>
</dbReference>
<reference evidence="11" key="1">
    <citation type="submission" date="2019-03" db="EMBL/GenBank/DDBJ databases">
        <title>Snf2 controls pulcherriminic acid biosynthesis and connects pigmentation and antifungal activity of the yeast Metschnikowia pulcherrima.</title>
        <authorList>
            <person name="Gore-Lloyd D."/>
            <person name="Sumann I."/>
            <person name="Brachmann A.O."/>
            <person name="Schneeberger K."/>
            <person name="Ortiz-Merino R.A."/>
            <person name="Moreno-Beltran M."/>
            <person name="Schlaefli M."/>
            <person name="Kirner P."/>
            <person name="Santos Kron A."/>
            <person name="Wolfe K.H."/>
            <person name="Piel J."/>
            <person name="Ahrens C.H."/>
            <person name="Henk D."/>
            <person name="Freimoser F.M."/>
        </authorList>
    </citation>
    <scope>NUCLEOTIDE SEQUENCE [LARGE SCALE GENOMIC DNA]</scope>
    <source>
        <strain evidence="11">APC 1.2</strain>
    </source>
</reference>
<feature type="domain" description="RanBD1" evidence="9">
    <location>
        <begin position="368"/>
        <end position="482"/>
    </location>
</feature>
<feature type="region of interest" description="Disordered" evidence="8">
    <location>
        <begin position="346"/>
        <end position="369"/>
    </location>
</feature>
<dbReference type="InterPro" id="IPR053074">
    <property type="entry name" value="NPC_Nucleoporin"/>
</dbReference>
<dbReference type="InterPro" id="IPR000156">
    <property type="entry name" value="Ran_bind_dom"/>
</dbReference>
<evidence type="ECO:0000256" key="8">
    <source>
        <dbReference type="SAM" id="MobiDB-lite"/>
    </source>
</evidence>
<evidence type="ECO:0000256" key="7">
    <source>
        <dbReference type="ARBA" id="ARBA00023242"/>
    </source>
</evidence>
<dbReference type="GO" id="GO:0005643">
    <property type="term" value="C:nuclear pore"/>
    <property type="evidence" value="ECO:0007669"/>
    <property type="project" value="UniProtKB-SubCell"/>
</dbReference>
<dbReference type="GO" id="GO:0051028">
    <property type="term" value="P:mRNA transport"/>
    <property type="evidence" value="ECO:0007669"/>
    <property type="project" value="UniProtKB-KW"/>
</dbReference>
<dbReference type="Pfam" id="PF08911">
    <property type="entry name" value="NUP50"/>
    <property type="match status" value="1"/>
</dbReference>
<dbReference type="STRING" id="2163413.A0A4V1ADK7"/>
<dbReference type="GO" id="GO:0015031">
    <property type="term" value="P:protein transport"/>
    <property type="evidence" value="ECO:0007669"/>
    <property type="project" value="UniProtKB-KW"/>
</dbReference>
<keyword evidence="2" id="KW-0813">Transport</keyword>
<dbReference type="AlphaFoldDB" id="A0A4V1ADK7"/>
<dbReference type="Gene3D" id="2.30.29.30">
    <property type="entry name" value="Pleckstrin-homology domain (PH domain)/Phosphotyrosine-binding domain (PTB)"/>
    <property type="match status" value="1"/>
</dbReference>
<keyword evidence="3" id="KW-0509">mRNA transport</keyword>
<evidence type="ECO:0000256" key="6">
    <source>
        <dbReference type="ARBA" id="ARBA00023132"/>
    </source>
</evidence>
<keyword evidence="6" id="KW-0906">Nuclear pore complex</keyword>
<evidence type="ECO:0000256" key="3">
    <source>
        <dbReference type="ARBA" id="ARBA00022816"/>
    </source>
</evidence>
<dbReference type="Pfam" id="PF00638">
    <property type="entry name" value="Ran_BP1"/>
    <property type="match status" value="1"/>
</dbReference>
<evidence type="ECO:0000313" key="10">
    <source>
        <dbReference type="EMBL" id="QBM86053.1"/>
    </source>
</evidence>